<feature type="signal peptide" evidence="2">
    <location>
        <begin position="1"/>
        <end position="17"/>
    </location>
</feature>
<dbReference type="EMBL" id="NEDP02076731">
    <property type="protein sequence ID" value="OWF35352.1"/>
    <property type="molecule type" value="Genomic_DNA"/>
</dbReference>
<feature type="chain" id="PRO_5012735926" description="Chitin-binding type-4 domain-containing protein" evidence="2">
    <location>
        <begin position="18"/>
        <end position="337"/>
    </location>
</feature>
<dbReference type="Pfam" id="PF03067">
    <property type="entry name" value="LPMO_10"/>
    <property type="match status" value="1"/>
</dbReference>
<evidence type="ECO:0000256" key="2">
    <source>
        <dbReference type="SAM" id="SignalP"/>
    </source>
</evidence>
<dbReference type="InterPro" id="IPR004302">
    <property type="entry name" value="Cellulose/chitin-bd_N"/>
</dbReference>
<feature type="compositionally biased region" description="Low complexity" evidence="1">
    <location>
        <begin position="221"/>
        <end position="249"/>
    </location>
</feature>
<evidence type="ECO:0000313" key="5">
    <source>
        <dbReference type="Proteomes" id="UP000242188"/>
    </source>
</evidence>
<gene>
    <name evidence="4" type="ORF">KP79_PYT19479</name>
</gene>
<dbReference type="Proteomes" id="UP000242188">
    <property type="component" value="Unassembled WGS sequence"/>
</dbReference>
<feature type="region of interest" description="Disordered" evidence="1">
    <location>
        <begin position="210"/>
        <end position="249"/>
    </location>
</feature>
<organism evidence="4 5">
    <name type="scientific">Mizuhopecten yessoensis</name>
    <name type="common">Japanese scallop</name>
    <name type="synonym">Patinopecten yessoensis</name>
    <dbReference type="NCBI Taxonomy" id="6573"/>
    <lineage>
        <taxon>Eukaryota</taxon>
        <taxon>Metazoa</taxon>
        <taxon>Spiralia</taxon>
        <taxon>Lophotrochozoa</taxon>
        <taxon>Mollusca</taxon>
        <taxon>Bivalvia</taxon>
        <taxon>Autobranchia</taxon>
        <taxon>Pteriomorphia</taxon>
        <taxon>Pectinida</taxon>
        <taxon>Pectinoidea</taxon>
        <taxon>Pectinidae</taxon>
        <taxon>Mizuhopecten</taxon>
    </lineage>
</organism>
<keyword evidence="5" id="KW-1185">Reference proteome</keyword>
<evidence type="ECO:0000259" key="3">
    <source>
        <dbReference type="Pfam" id="PF03067"/>
    </source>
</evidence>
<dbReference type="AlphaFoldDB" id="A0A210PFU5"/>
<protein>
    <recommendedName>
        <fullName evidence="3">Chitin-binding type-4 domain-containing protein</fullName>
    </recommendedName>
</protein>
<sequence>MMKGVLLLLAFCQTVWGHGRMLEPPGRSSVWRFYPWDDRFVPNYNDMELFCGGFSTMMSNGGKCGTCGDPYNGERENEAGGKYATGFIVQNYEKGQIIDVTIDLTTSHMGFFEFKICANNDVTTPVTQDCLDKHVLKFTNGDVKWPITTTGFYHLKLQLPPDMTCDQCVLQWHYKAGNNWGVDEITGEGCLGCGDQETFINCADVSISGTGGQTSGPPPQQTTTTKEPTPPAQTTAPLSPESTSISSPITTLLPGSSSCLAGYRTRCRGEGVFDECCNTLCHNHACNPAFCTCDCVPDMTCEGIGPLRNLLFADEYCYHHCLGGCPELSNSCLCRLN</sequence>
<evidence type="ECO:0000313" key="4">
    <source>
        <dbReference type="EMBL" id="OWF35352.1"/>
    </source>
</evidence>
<evidence type="ECO:0000256" key="1">
    <source>
        <dbReference type="SAM" id="MobiDB-lite"/>
    </source>
</evidence>
<dbReference type="OrthoDB" id="64893at2759"/>
<name>A0A210PFU5_MIZYE</name>
<accession>A0A210PFU5</accession>
<comment type="caution">
    <text evidence="4">The sequence shown here is derived from an EMBL/GenBank/DDBJ whole genome shotgun (WGS) entry which is preliminary data.</text>
</comment>
<reference evidence="4 5" key="1">
    <citation type="journal article" date="2017" name="Nat. Ecol. Evol.">
        <title>Scallop genome provides insights into evolution of bilaterian karyotype and development.</title>
        <authorList>
            <person name="Wang S."/>
            <person name="Zhang J."/>
            <person name="Jiao W."/>
            <person name="Li J."/>
            <person name="Xun X."/>
            <person name="Sun Y."/>
            <person name="Guo X."/>
            <person name="Huan P."/>
            <person name="Dong B."/>
            <person name="Zhang L."/>
            <person name="Hu X."/>
            <person name="Sun X."/>
            <person name="Wang J."/>
            <person name="Zhao C."/>
            <person name="Wang Y."/>
            <person name="Wang D."/>
            <person name="Huang X."/>
            <person name="Wang R."/>
            <person name="Lv J."/>
            <person name="Li Y."/>
            <person name="Zhang Z."/>
            <person name="Liu B."/>
            <person name="Lu W."/>
            <person name="Hui Y."/>
            <person name="Liang J."/>
            <person name="Zhou Z."/>
            <person name="Hou R."/>
            <person name="Li X."/>
            <person name="Liu Y."/>
            <person name="Li H."/>
            <person name="Ning X."/>
            <person name="Lin Y."/>
            <person name="Zhao L."/>
            <person name="Xing Q."/>
            <person name="Dou J."/>
            <person name="Li Y."/>
            <person name="Mao J."/>
            <person name="Guo H."/>
            <person name="Dou H."/>
            <person name="Li T."/>
            <person name="Mu C."/>
            <person name="Jiang W."/>
            <person name="Fu Q."/>
            <person name="Fu X."/>
            <person name="Miao Y."/>
            <person name="Liu J."/>
            <person name="Yu Q."/>
            <person name="Li R."/>
            <person name="Liao H."/>
            <person name="Li X."/>
            <person name="Kong Y."/>
            <person name="Jiang Z."/>
            <person name="Chourrout D."/>
            <person name="Li R."/>
            <person name="Bao Z."/>
        </authorList>
    </citation>
    <scope>NUCLEOTIDE SEQUENCE [LARGE SCALE GENOMIC DNA]</scope>
    <source>
        <strain evidence="4 5">PY_sf001</strain>
    </source>
</reference>
<feature type="domain" description="Chitin-binding type-4" evidence="3">
    <location>
        <begin position="18"/>
        <end position="205"/>
    </location>
</feature>
<proteinExistence type="predicted"/>
<keyword evidence="2" id="KW-0732">Signal</keyword>